<sequence length="84" mass="8521">MPLDTLIIIVTAAGGAIGPTGAPPDRAAGRWLRAMSAVAGGRRAATSGDARWSVTDTLPLVAPPVNACARACAGGLVRQSRTRR</sequence>
<dbReference type="Proteomes" id="UP000198707">
    <property type="component" value="Unassembled WGS sequence"/>
</dbReference>
<keyword evidence="2" id="KW-1185">Reference proteome</keyword>
<dbReference type="AlphaFoldDB" id="A0A1H6YDX0"/>
<dbReference type="STRING" id="1144548.SAMN05443287_10420"/>
<proteinExistence type="predicted"/>
<protein>
    <submittedName>
        <fullName evidence="1">Uncharacterized protein</fullName>
    </submittedName>
</protein>
<evidence type="ECO:0000313" key="1">
    <source>
        <dbReference type="EMBL" id="SEJ35382.1"/>
    </source>
</evidence>
<dbReference type="EMBL" id="FNYV01000004">
    <property type="protein sequence ID" value="SEJ35382.1"/>
    <property type="molecule type" value="Genomic_DNA"/>
</dbReference>
<reference evidence="2" key="1">
    <citation type="submission" date="2016-10" db="EMBL/GenBank/DDBJ databases">
        <authorList>
            <person name="Varghese N."/>
            <person name="Submissions S."/>
        </authorList>
    </citation>
    <scope>NUCLEOTIDE SEQUENCE [LARGE SCALE GENOMIC DNA]</scope>
    <source>
        <strain evidence="2">CGMCC 4.7038</strain>
    </source>
</reference>
<evidence type="ECO:0000313" key="2">
    <source>
        <dbReference type="Proteomes" id="UP000198707"/>
    </source>
</evidence>
<accession>A0A1H6YDX0</accession>
<dbReference type="RefSeq" id="WP_092379410.1">
    <property type="nucleotide sequence ID" value="NZ_BOPI01000062.1"/>
</dbReference>
<organism evidence="1 2">
    <name type="scientific">Micromonospora phaseoli</name>
    <dbReference type="NCBI Taxonomy" id="1144548"/>
    <lineage>
        <taxon>Bacteria</taxon>
        <taxon>Bacillati</taxon>
        <taxon>Actinomycetota</taxon>
        <taxon>Actinomycetes</taxon>
        <taxon>Micromonosporales</taxon>
        <taxon>Micromonosporaceae</taxon>
        <taxon>Micromonospora</taxon>
    </lineage>
</organism>
<name>A0A1H6YDX0_9ACTN</name>
<gene>
    <name evidence="1" type="ORF">SAMN05443287_10420</name>
</gene>